<dbReference type="Gene3D" id="3.40.720.10">
    <property type="entry name" value="Alkaline Phosphatase, subunit A"/>
    <property type="match status" value="2"/>
</dbReference>
<dbReference type="Proteomes" id="UP000537260">
    <property type="component" value="Unassembled WGS sequence"/>
</dbReference>
<evidence type="ECO:0000256" key="6">
    <source>
        <dbReference type="ARBA" id="ARBA00023026"/>
    </source>
</evidence>
<keyword evidence="9" id="KW-1185">Reference proteome</keyword>
<dbReference type="InterPro" id="IPR006311">
    <property type="entry name" value="TAT_signal"/>
</dbReference>
<dbReference type="InterPro" id="IPR017850">
    <property type="entry name" value="Alkaline_phosphatase_core_sf"/>
</dbReference>
<dbReference type="Pfam" id="PF04185">
    <property type="entry name" value="Phosphoesterase"/>
    <property type="match status" value="1"/>
</dbReference>
<dbReference type="GO" id="GO:0034480">
    <property type="term" value="F:phosphatidylcholine phospholipase C activity"/>
    <property type="evidence" value="ECO:0007669"/>
    <property type="project" value="UniProtKB-EC"/>
</dbReference>
<evidence type="ECO:0000256" key="3">
    <source>
        <dbReference type="ARBA" id="ARBA00012018"/>
    </source>
</evidence>
<evidence type="ECO:0000256" key="4">
    <source>
        <dbReference type="ARBA" id="ARBA00022512"/>
    </source>
</evidence>
<evidence type="ECO:0000256" key="7">
    <source>
        <dbReference type="ARBA" id="ARBA00048421"/>
    </source>
</evidence>
<organism evidence="8 9">
    <name type="scientific">Glaciibacter psychrotolerans</name>
    <dbReference type="NCBI Taxonomy" id="670054"/>
    <lineage>
        <taxon>Bacteria</taxon>
        <taxon>Bacillati</taxon>
        <taxon>Actinomycetota</taxon>
        <taxon>Actinomycetes</taxon>
        <taxon>Micrococcales</taxon>
        <taxon>Microbacteriaceae</taxon>
        <taxon>Glaciibacter</taxon>
    </lineage>
</organism>
<comment type="subcellular location">
    <subcellularLocation>
        <location evidence="1">Secreted</location>
        <location evidence="1">Cell wall</location>
    </subcellularLocation>
</comment>
<evidence type="ECO:0000256" key="2">
    <source>
        <dbReference type="ARBA" id="ARBA00009717"/>
    </source>
</evidence>
<comment type="catalytic activity">
    <reaction evidence="7">
        <text>a 1,2-diacyl-sn-glycero-3-phosphocholine + H2O = phosphocholine + a 1,2-diacyl-sn-glycerol + H(+)</text>
        <dbReference type="Rhea" id="RHEA:10604"/>
        <dbReference type="ChEBI" id="CHEBI:15377"/>
        <dbReference type="ChEBI" id="CHEBI:15378"/>
        <dbReference type="ChEBI" id="CHEBI:17815"/>
        <dbReference type="ChEBI" id="CHEBI:57643"/>
        <dbReference type="ChEBI" id="CHEBI:295975"/>
        <dbReference type="EC" id="3.1.4.3"/>
    </reaction>
    <physiologicalReaction direction="left-to-right" evidence="7">
        <dbReference type="Rhea" id="RHEA:10605"/>
    </physiologicalReaction>
</comment>
<dbReference type="PROSITE" id="PS51318">
    <property type="entry name" value="TAT"/>
    <property type="match status" value="1"/>
</dbReference>
<name>A0A7Z0J641_9MICO</name>
<reference evidence="8 9" key="1">
    <citation type="submission" date="2020-07" db="EMBL/GenBank/DDBJ databases">
        <title>Sequencing the genomes of 1000 actinobacteria strains.</title>
        <authorList>
            <person name="Klenk H.-P."/>
        </authorList>
    </citation>
    <scope>NUCLEOTIDE SEQUENCE [LARGE SCALE GENOMIC DNA]</scope>
    <source>
        <strain evidence="8 9">LI1</strain>
    </source>
</reference>
<accession>A0A7Z0J641</accession>
<sequence length="586" mass="63447">MDENQPPSSAPKDLPDATRRTFLKRLGIGVAGAATLGAAGVAIGSAVTGPRKPLTFEDEESDPTKAFDHVVVVMFENRSFDNVLGWLYKPTEVPAGSSFDGLHQGSYSNPIPGTAETIAAHVYSGSTDVVMSSPIPDPGEAYSHVNTQIFGTVDPESNRDLHKNGLSAPYNAPSPGQKPTMSGFVEDYIINYEALAKGARTPTKAEFSLAMGGFSPEMLPVFSALAKEFAVFDHWFGAVPSQTYCNRSFFHASTSNGFVTNRGNGGYEKWFDPQRSAAPTIFNRLTDEGLDWRVYYDKAQLISLTGMMHATATQKYWKTNFRTMEQFYLDVAEGNLPAYSFVEPRMVFNHNDMHPPYGELQVGNNGESGVVVNAAVSDVRAGDKLLHELYTALRTSNSSMGSHALNTAMLVTFDEHGGTYDHVPPPAATPPGTGEKGEMGFAFDRLGPRVPAILISAYTARNTIINTTKHHGSLISTLTRQHGLMPLTHRDEEGSDMFDAINLTTARPLVEWPITHAAYVPADIDGELDPRAEQNKAKKLSNPAQGLLGMLITKFGDPAAPVPDSYEDAYAALTELGQGLFGTVDP</sequence>
<dbReference type="EC" id="3.1.4.3" evidence="3"/>
<keyword evidence="6" id="KW-0843">Virulence</keyword>
<protein>
    <recommendedName>
        <fullName evidence="3">phospholipase C</fullName>
        <ecNumber evidence="3">3.1.4.3</ecNumber>
    </recommendedName>
</protein>
<proteinExistence type="inferred from homology"/>
<evidence type="ECO:0000313" key="9">
    <source>
        <dbReference type="Proteomes" id="UP000537260"/>
    </source>
</evidence>
<comment type="caution">
    <text evidence="8">The sequence shown here is derived from an EMBL/GenBank/DDBJ whole genome shotgun (WGS) entry which is preliminary data.</text>
</comment>
<keyword evidence="5 8" id="KW-0378">Hydrolase</keyword>
<keyword evidence="4" id="KW-0134">Cell wall</keyword>
<evidence type="ECO:0000256" key="5">
    <source>
        <dbReference type="ARBA" id="ARBA00022801"/>
    </source>
</evidence>
<dbReference type="RefSeq" id="WP_179578282.1">
    <property type="nucleotide sequence ID" value="NZ_JACCFM010000001.1"/>
</dbReference>
<evidence type="ECO:0000313" key="8">
    <source>
        <dbReference type="EMBL" id="NYJ19523.1"/>
    </source>
</evidence>
<dbReference type="AlphaFoldDB" id="A0A7Z0J641"/>
<dbReference type="InterPro" id="IPR007312">
    <property type="entry name" value="Phosphoesterase"/>
</dbReference>
<dbReference type="PANTHER" id="PTHR31956">
    <property type="entry name" value="NON-SPECIFIC PHOSPHOLIPASE C4-RELATED"/>
    <property type="match status" value="1"/>
</dbReference>
<evidence type="ECO:0000256" key="1">
    <source>
        <dbReference type="ARBA" id="ARBA00004191"/>
    </source>
</evidence>
<comment type="similarity">
    <text evidence="2">Belongs to the bacterial phospholipase C family.</text>
</comment>
<gene>
    <name evidence="8" type="ORF">HNR05_001314</name>
</gene>
<keyword evidence="4" id="KW-0964">Secreted</keyword>
<dbReference type="GO" id="GO:0009395">
    <property type="term" value="P:phospholipid catabolic process"/>
    <property type="evidence" value="ECO:0007669"/>
    <property type="project" value="TreeGrafter"/>
</dbReference>
<dbReference type="PANTHER" id="PTHR31956:SF1">
    <property type="entry name" value="NON-SPECIFIC PHOSPHOLIPASE C1"/>
    <property type="match status" value="1"/>
</dbReference>
<dbReference type="EMBL" id="JACCFM010000001">
    <property type="protein sequence ID" value="NYJ19523.1"/>
    <property type="molecule type" value="Genomic_DNA"/>
</dbReference>